<accession>A0A8H7NMF7</accession>
<dbReference type="PANTHER" id="PTHR46206">
    <property type="entry name" value="CYTOCHROME P450"/>
    <property type="match status" value="1"/>
</dbReference>
<evidence type="ECO:0000313" key="11">
    <source>
        <dbReference type="EMBL" id="KAF9758807.1"/>
    </source>
</evidence>
<evidence type="ECO:0000313" key="12">
    <source>
        <dbReference type="Proteomes" id="UP000616885"/>
    </source>
</evidence>
<dbReference type="InterPro" id="IPR036396">
    <property type="entry name" value="Cyt_P450_sf"/>
</dbReference>
<dbReference type="PANTHER" id="PTHR46206:SF1">
    <property type="entry name" value="P450, PUTATIVE (EUROFUNG)-RELATED"/>
    <property type="match status" value="1"/>
</dbReference>
<dbReference type="PRINTS" id="PR00465">
    <property type="entry name" value="EP450IV"/>
</dbReference>
<dbReference type="InterPro" id="IPR002403">
    <property type="entry name" value="Cyt_P450_E_grp-IV"/>
</dbReference>
<evidence type="ECO:0008006" key="13">
    <source>
        <dbReference type="Google" id="ProtNLM"/>
    </source>
</evidence>
<dbReference type="CDD" id="cd11041">
    <property type="entry name" value="CYP503A1-like"/>
    <property type="match status" value="1"/>
</dbReference>
<dbReference type="Pfam" id="PF00067">
    <property type="entry name" value="p450"/>
    <property type="match status" value="1"/>
</dbReference>
<keyword evidence="7 9" id="KW-0503">Monooxygenase</keyword>
<keyword evidence="10" id="KW-1133">Transmembrane helix</keyword>
<dbReference type="Proteomes" id="UP000616885">
    <property type="component" value="Unassembled WGS sequence"/>
</dbReference>
<keyword evidence="6 8" id="KW-0408">Iron</keyword>
<comment type="similarity">
    <text evidence="2 9">Belongs to the cytochrome P450 family.</text>
</comment>
<feature type="binding site" description="axial binding residue" evidence="8">
    <location>
        <position position="476"/>
    </location>
    <ligand>
        <name>heme</name>
        <dbReference type="ChEBI" id="CHEBI:30413"/>
    </ligand>
    <ligandPart>
        <name>Fe</name>
        <dbReference type="ChEBI" id="CHEBI:18248"/>
    </ligandPart>
</feature>
<keyword evidence="4 8" id="KW-0479">Metal-binding</keyword>
<evidence type="ECO:0000256" key="2">
    <source>
        <dbReference type="ARBA" id="ARBA00010617"/>
    </source>
</evidence>
<evidence type="ECO:0000256" key="4">
    <source>
        <dbReference type="ARBA" id="ARBA00022723"/>
    </source>
</evidence>
<evidence type="ECO:0000256" key="8">
    <source>
        <dbReference type="PIRSR" id="PIRSR602403-1"/>
    </source>
</evidence>
<keyword evidence="10" id="KW-0472">Membrane</keyword>
<dbReference type="GO" id="GO:0005506">
    <property type="term" value="F:iron ion binding"/>
    <property type="evidence" value="ECO:0007669"/>
    <property type="project" value="InterPro"/>
</dbReference>
<keyword evidence="10" id="KW-0812">Transmembrane</keyword>
<dbReference type="InterPro" id="IPR017972">
    <property type="entry name" value="Cyt_P450_CS"/>
</dbReference>
<dbReference type="GO" id="GO:0004497">
    <property type="term" value="F:monooxygenase activity"/>
    <property type="evidence" value="ECO:0007669"/>
    <property type="project" value="UniProtKB-KW"/>
</dbReference>
<dbReference type="GO" id="GO:0016705">
    <property type="term" value="F:oxidoreductase activity, acting on paired donors, with incorporation or reduction of molecular oxygen"/>
    <property type="evidence" value="ECO:0007669"/>
    <property type="project" value="InterPro"/>
</dbReference>
<reference evidence="11" key="1">
    <citation type="submission" date="2020-10" db="EMBL/GenBank/DDBJ databases">
        <title>High-Quality Genome Resource of Clonostachys rosea strain S41 by Oxford Nanopore Long-Read Sequencing.</title>
        <authorList>
            <person name="Wang H."/>
        </authorList>
    </citation>
    <scope>NUCLEOTIDE SEQUENCE</scope>
    <source>
        <strain evidence="11">S41</strain>
    </source>
</reference>
<evidence type="ECO:0000256" key="9">
    <source>
        <dbReference type="RuleBase" id="RU000461"/>
    </source>
</evidence>
<dbReference type="PROSITE" id="PS00086">
    <property type="entry name" value="CYTOCHROME_P450"/>
    <property type="match status" value="1"/>
</dbReference>
<dbReference type="GO" id="GO:0020037">
    <property type="term" value="F:heme binding"/>
    <property type="evidence" value="ECO:0007669"/>
    <property type="project" value="InterPro"/>
</dbReference>
<dbReference type="AlphaFoldDB" id="A0A8H7NMF7"/>
<sequence>MCSLLLRQPAYLLGLYALIACGVAFCAVVYLVERFIVSVPYPDNIPLIREAPGAQRFSLRTRWAYYTDCKVLFKDAWDNYLKQGKPVVIPGMGFRKEVLLPPSMIRWVLVQPASRLNVPHAMAEMDQAKFTLGHDGPILDSWQGLLVKTELNRVLEAICASLNDELGRAFDKHFGDDEENWVEFRLRETISRAIAQANSRFTVGLPLCRDPEYLKTVLDINDGLLANGGLICGLPNVLQPLFGPIIGISLQQHISKVKRWLIPLWRERVAIARAEEKDDGNTNAPLDHVQMMVKFALKERPEEINDHELIVRRICAQNFGAVHQTTLQVCNLLLDILGSDVEYDTINALRKESDTILGTEDDSDRSKGQWTKARVNSMILADSVSRETLRLHAFANRAMMRKVMVDGVTTPEGYNLPKGTLVSFLSYPVQTDNDVYPDALKYVPFRFVEKRDEGAPVTFVTTSSEYLPFGHGKHACPGRFLVDFELKMIVAHVLRNYDIKFPAEYEGKRPPNEWITEASFPPNGVRICVRKRKNHNDN</sequence>
<organism evidence="11 12">
    <name type="scientific">Bionectria ochroleuca</name>
    <name type="common">Gliocladium roseum</name>
    <dbReference type="NCBI Taxonomy" id="29856"/>
    <lineage>
        <taxon>Eukaryota</taxon>
        <taxon>Fungi</taxon>
        <taxon>Dikarya</taxon>
        <taxon>Ascomycota</taxon>
        <taxon>Pezizomycotina</taxon>
        <taxon>Sordariomycetes</taxon>
        <taxon>Hypocreomycetidae</taxon>
        <taxon>Hypocreales</taxon>
        <taxon>Bionectriaceae</taxon>
        <taxon>Clonostachys</taxon>
    </lineage>
</organism>
<evidence type="ECO:0000256" key="1">
    <source>
        <dbReference type="ARBA" id="ARBA00001971"/>
    </source>
</evidence>
<evidence type="ECO:0000256" key="7">
    <source>
        <dbReference type="ARBA" id="ARBA00023033"/>
    </source>
</evidence>
<evidence type="ECO:0000256" key="5">
    <source>
        <dbReference type="ARBA" id="ARBA00023002"/>
    </source>
</evidence>
<evidence type="ECO:0000256" key="10">
    <source>
        <dbReference type="SAM" id="Phobius"/>
    </source>
</evidence>
<dbReference type="PROSITE" id="PS51257">
    <property type="entry name" value="PROKAR_LIPOPROTEIN"/>
    <property type="match status" value="1"/>
</dbReference>
<protein>
    <recommendedName>
        <fullName evidence="13">Cytochrome P450</fullName>
    </recommendedName>
</protein>
<proteinExistence type="inferred from homology"/>
<keyword evidence="5 9" id="KW-0560">Oxidoreductase</keyword>
<dbReference type="SUPFAM" id="SSF48264">
    <property type="entry name" value="Cytochrome P450"/>
    <property type="match status" value="1"/>
</dbReference>
<name>A0A8H7NMF7_BIOOC</name>
<feature type="transmembrane region" description="Helical" evidence="10">
    <location>
        <begin position="12"/>
        <end position="32"/>
    </location>
</feature>
<comment type="cofactor">
    <cofactor evidence="1 8">
        <name>heme</name>
        <dbReference type="ChEBI" id="CHEBI:30413"/>
    </cofactor>
</comment>
<dbReference type="Gene3D" id="1.10.630.10">
    <property type="entry name" value="Cytochrome P450"/>
    <property type="match status" value="1"/>
</dbReference>
<keyword evidence="3 8" id="KW-0349">Heme</keyword>
<gene>
    <name evidence="11" type="ORF">IM811_000501</name>
</gene>
<evidence type="ECO:0000256" key="6">
    <source>
        <dbReference type="ARBA" id="ARBA00023004"/>
    </source>
</evidence>
<evidence type="ECO:0000256" key="3">
    <source>
        <dbReference type="ARBA" id="ARBA00022617"/>
    </source>
</evidence>
<comment type="caution">
    <text evidence="11">The sequence shown here is derived from an EMBL/GenBank/DDBJ whole genome shotgun (WGS) entry which is preliminary data.</text>
</comment>
<dbReference type="InterPro" id="IPR001128">
    <property type="entry name" value="Cyt_P450"/>
</dbReference>
<dbReference type="EMBL" id="JADCTT010000001">
    <property type="protein sequence ID" value="KAF9758807.1"/>
    <property type="molecule type" value="Genomic_DNA"/>
</dbReference>